<keyword evidence="3" id="KW-1133">Transmembrane helix</keyword>
<feature type="compositionally biased region" description="Basic and acidic residues" evidence="2">
    <location>
        <begin position="254"/>
        <end position="273"/>
    </location>
</feature>
<sequence length="1540" mass="167329">MRAQSAGPGIEGEDRAPNYEAALPNGVSRPEASPQSIQSLPWSPSMAQSAEQRAGEEGSELRLAAPRIPGIGQAASGSGERFLEAHSGAPRSPTATADWPPALKWMGRLNEFLQRASGPVETFTAMTRQQFSGSREGGLVVQQEHTYRRQAASPLHTPEAQQQQQPRPAVSTTTSVAPLFSASAQQTMDGWASQAPLLYGHAPLAQQEGSDRASSTSIPRELVQEEVRRQVMEAMQVQSAQLEELRRENERLRARQDLEVRTGAHQDDQDLEQHQGAPQGDRALRVQRSANQMDQGLDRGHSVPQGDRALGLQQSIYQGGRALGMQQSVPPDDRALGLQQSVPPGDRALGLQHSVPPGDRAFTMQPSVPPGDRAFTMQSSVPLGDRADSRQLDVDAGEWDQSNQFRKEPSVRPLSVRFGMDPEPMETGTTASMNPPFTGLLQGDVCGVSNEAVPQLFSSTGTRLRGDYGNRPRSRTPSRERAQAYPPPPPGLPPRRGPQPAPSGPCPGASSARSIGNPLETLVAGMTQIQEVLLRGRSSGEAADYDPSKSVVEFPKLKENSSESGAIDFQDWLYLVEQQVGSMASGAATWWSGMVTAAMTAYGKYQASTPIQRLSISAVLPSELEDPKFSKLEKRVAALLVAALPQVMREEMVAYRVRRVHQQLFRLLVCYQPGGSSDRALVLAQLDPKEGSNDVSEVATSLRRWFRWLQRAQDLQLSLPDPSVQIKALTSLTKKLADRNSDFQFKIALARTELRVDSRPNQDTALRYFQHLLAEVEQMGPTKAKASAHTATSSATAQALAVASDESSQRPRGGQGTQPKTSAPTSPKESGAKGEGKGACKWFTTDQGCSRGRACRFLHDWSQVVKAERCLVCGSKLHKVKECPRRDLEPGSGSPEPKGLNRKELKALASMSMASQVATSGTTTTTGAKAPPPAPASSASVMTPAAMAAADPPLPPLATGDALKEMLAETTKALRALTTTATSSTTMEQQQPAVQDPLQLMARGLRKFTLRSLGEKMALLDSGASHAYRKANDGDERERAHPVSVKLAQGETTLLQNEAGTLLGESTAETLVPLGQLVEVLGCSVRWTKNKLVVVHPVHGRLKVQVRDFCPELAEHEALRLIAELEEKRLRELNTAVQSLELKVAQSGRVMEWYEYVQDYVASGGRVDLLAAISKAPFFKDFPIERITTAAEGIPICDRDGWLLLKSIPWSRRRRRSLFQSKGEFEQVAHDEKSLRKAQQMTGELLWLSTKSRPDLMHSVASMSSLCLRDPVLVERIGLRALSYLYTTASLSLLFGGTEAAHEVTAYSDASFSPSGGRSIGCSLVTYNGNAVAWRSGRQSLVALSTAEAELIEAVASDQLQAGIAALTLYDLVALWGLVNDSENETVLVVLYCLTQPVAARKTKPDLEVDFAWELYGLVFLLVVAGIALWEALKRIWGRFHPDETESREARRLRKLQSAVREELHGMGLATGPTAKSSSSASSAQFAPAPTYSRGSEDYPPPPPPYPTGGLDDLPELEELRGRKLRPLLEGLCVSNERPR</sequence>
<protein>
    <submittedName>
        <fullName evidence="5">Putative transposon protein</fullName>
    </submittedName>
</protein>
<name>A0A1Q9EYB6_SYMMI</name>
<feature type="compositionally biased region" description="Low complexity" evidence="2">
    <location>
        <begin position="1470"/>
        <end position="1491"/>
    </location>
</feature>
<reference evidence="5 6" key="1">
    <citation type="submission" date="2016-02" db="EMBL/GenBank/DDBJ databases">
        <title>Genome analysis of coral dinoflagellate symbionts highlights evolutionary adaptations to a symbiotic lifestyle.</title>
        <authorList>
            <person name="Aranda M."/>
            <person name="Li Y."/>
            <person name="Liew Y.J."/>
            <person name="Baumgarten S."/>
            <person name="Simakov O."/>
            <person name="Wilson M."/>
            <person name="Piel J."/>
            <person name="Ashoor H."/>
            <person name="Bougouffa S."/>
            <person name="Bajic V.B."/>
            <person name="Ryu T."/>
            <person name="Ravasi T."/>
            <person name="Bayer T."/>
            <person name="Micklem G."/>
            <person name="Kim H."/>
            <person name="Bhak J."/>
            <person name="Lajeunesse T.C."/>
            <person name="Voolstra C.R."/>
        </authorList>
    </citation>
    <scope>NUCLEOTIDE SEQUENCE [LARGE SCALE GENOMIC DNA]</scope>
    <source>
        <strain evidence="5 6">CCMP2467</strain>
    </source>
</reference>
<feature type="region of interest" description="Disordered" evidence="2">
    <location>
        <begin position="1467"/>
        <end position="1515"/>
    </location>
</feature>
<keyword evidence="1" id="KW-0863">Zinc-finger</keyword>
<keyword evidence="1" id="KW-0479">Metal-binding</keyword>
<feature type="zinc finger region" description="C3H1-type" evidence="1">
    <location>
        <begin position="834"/>
        <end position="862"/>
    </location>
</feature>
<proteinExistence type="predicted"/>
<keyword evidence="6" id="KW-1185">Reference proteome</keyword>
<feature type="compositionally biased region" description="Polar residues" evidence="2">
    <location>
        <begin position="817"/>
        <end position="827"/>
    </location>
</feature>
<feature type="region of interest" description="Disordered" evidence="2">
    <location>
        <begin position="1"/>
        <end position="100"/>
    </location>
</feature>
<feature type="compositionally biased region" description="Polar residues" evidence="2">
    <location>
        <begin position="33"/>
        <end position="51"/>
    </location>
</feature>
<organism evidence="5 6">
    <name type="scientific">Symbiodinium microadriaticum</name>
    <name type="common">Dinoflagellate</name>
    <name type="synonym">Zooxanthella microadriatica</name>
    <dbReference type="NCBI Taxonomy" id="2951"/>
    <lineage>
        <taxon>Eukaryota</taxon>
        <taxon>Sar</taxon>
        <taxon>Alveolata</taxon>
        <taxon>Dinophyceae</taxon>
        <taxon>Suessiales</taxon>
        <taxon>Symbiodiniaceae</taxon>
        <taxon>Symbiodinium</taxon>
    </lineage>
</organism>
<dbReference type="InterPro" id="IPR000571">
    <property type="entry name" value="Znf_CCCH"/>
</dbReference>
<feature type="compositionally biased region" description="Low complexity" evidence="2">
    <location>
        <begin position="914"/>
        <end position="929"/>
    </location>
</feature>
<feature type="region of interest" description="Disordered" evidence="2">
    <location>
        <begin position="324"/>
        <end position="370"/>
    </location>
</feature>
<keyword evidence="1" id="KW-0862">Zinc</keyword>
<evidence type="ECO:0000256" key="3">
    <source>
        <dbReference type="SAM" id="Phobius"/>
    </source>
</evidence>
<evidence type="ECO:0000313" key="5">
    <source>
        <dbReference type="EMBL" id="OLQ12391.1"/>
    </source>
</evidence>
<dbReference type="Proteomes" id="UP000186817">
    <property type="component" value="Unassembled WGS sequence"/>
</dbReference>
<dbReference type="PROSITE" id="PS50103">
    <property type="entry name" value="ZF_C3H1"/>
    <property type="match status" value="1"/>
</dbReference>
<feature type="region of interest" description="Disordered" evidence="2">
    <location>
        <begin position="780"/>
        <end position="837"/>
    </location>
</feature>
<feature type="region of interest" description="Disordered" evidence="2">
    <location>
        <begin position="254"/>
        <end position="282"/>
    </location>
</feature>
<gene>
    <name evidence="5" type="primary">TY5A</name>
    <name evidence="5" type="ORF">AK812_SmicGene3763</name>
</gene>
<evidence type="ECO:0000313" key="6">
    <source>
        <dbReference type="Proteomes" id="UP000186817"/>
    </source>
</evidence>
<feature type="domain" description="C3H1-type" evidence="4">
    <location>
        <begin position="834"/>
        <end position="862"/>
    </location>
</feature>
<feature type="region of interest" description="Disordered" evidence="2">
    <location>
        <begin position="912"/>
        <end position="939"/>
    </location>
</feature>
<feature type="region of interest" description="Disordered" evidence="2">
    <location>
        <begin position="202"/>
        <end position="221"/>
    </location>
</feature>
<comment type="caution">
    <text evidence="5">The sequence shown here is derived from an EMBL/GenBank/DDBJ whole genome shotgun (WGS) entry which is preliminary data.</text>
</comment>
<evidence type="ECO:0000259" key="4">
    <source>
        <dbReference type="PROSITE" id="PS50103"/>
    </source>
</evidence>
<evidence type="ECO:0000256" key="1">
    <source>
        <dbReference type="PROSITE-ProRule" id="PRU00723"/>
    </source>
</evidence>
<feature type="compositionally biased region" description="Low complexity" evidence="2">
    <location>
        <begin position="782"/>
        <end position="804"/>
    </location>
</feature>
<keyword evidence="3" id="KW-0812">Transmembrane</keyword>
<feature type="region of interest" description="Disordered" evidence="2">
    <location>
        <begin position="457"/>
        <end position="515"/>
    </location>
</feature>
<dbReference type="GO" id="GO:0008270">
    <property type="term" value="F:zinc ion binding"/>
    <property type="evidence" value="ECO:0007669"/>
    <property type="project" value="UniProtKB-KW"/>
</dbReference>
<accession>A0A1Q9EYB6</accession>
<keyword evidence="3" id="KW-0472">Membrane</keyword>
<dbReference type="EMBL" id="LSRX01000044">
    <property type="protein sequence ID" value="OLQ12391.1"/>
    <property type="molecule type" value="Genomic_DNA"/>
</dbReference>
<evidence type="ECO:0000256" key="2">
    <source>
        <dbReference type="SAM" id="MobiDB-lite"/>
    </source>
</evidence>
<feature type="transmembrane region" description="Helical" evidence="3">
    <location>
        <begin position="1411"/>
        <end position="1430"/>
    </location>
</feature>
<feature type="compositionally biased region" description="Pro residues" evidence="2">
    <location>
        <begin position="485"/>
        <end position="505"/>
    </location>
</feature>
<dbReference type="OrthoDB" id="416991at2759"/>
<feature type="region of interest" description="Disordered" evidence="2">
    <location>
        <begin position="149"/>
        <end position="174"/>
    </location>
</feature>